<feature type="repeat" description="TPR" evidence="1">
    <location>
        <begin position="822"/>
        <end position="855"/>
    </location>
</feature>
<dbReference type="Pfam" id="PF14559">
    <property type="entry name" value="TPR_19"/>
    <property type="match status" value="2"/>
</dbReference>
<keyword evidence="1" id="KW-0802">TPR repeat</keyword>
<dbReference type="SUPFAM" id="SSF48452">
    <property type="entry name" value="TPR-like"/>
    <property type="match status" value="4"/>
</dbReference>
<feature type="repeat" description="TPR" evidence="1">
    <location>
        <begin position="754"/>
        <end position="787"/>
    </location>
</feature>
<evidence type="ECO:0000313" key="2">
    <source>
        <dbReference type="EMBL" id="ABU59274.1"/>
    </source>
</evidence>
<dbReference type="PANTHER" id="PTHR12558:SF13">
    <property type="entry name" value="CELL DIVISION CYCLE PROTEIN 27 HOMOLOG"/>
    <property type="match status" value="1"/>
</dbReference>
<proteinExistence type="predicted"/>
<keyword evidence="3" id="KW-1185">Reference proteome</keyword>
<gene>
    <name evidence="2" type="ordered locus">Rcas_3220</name>
</gene>
<protein>
    <submittedName>
        <fullName evidence="2">Tetratricopeptide TPR_2 repeat protein</fullName>
    </submittedName>
</protein>
<dbReference type="STRING" id="383372.Rcas_3220"/>
<dbReference type="Proteomes" id="UP000000263">
    <property type="component" value="Chromosome"/>
</dbReference>
<dbReference type="eggNOG" id="COG0457">
    <property type="taxonomic scope" value="Bacteria"/>
</dbReference>
<dbReference type="PANTHER" id="PTHR12558">
    <property type="entry name" value="CELL DIVISION CYCLE 16,23,27"/>
    <property type="match status" value="1"/>
</dbReference>
<dbReference type="InterPro" id="IPR003107">
    <property type="entry name" value="HAT"/>
</dbReference>
<dbReference type="RefSeq" id="WP_012121698.1">
    <property type="nucleotide sequence ID" value="NC_009767.1"/>
</dbReference>
<dbReference type="OrthoDB" id="134975at2"/>
<dbReference type="SMART" id="SM00386">
    <property type="entry name" value="HAT"/>
    <property type="match status" value="3"/>
</dbReference>
<accession>A7NNX9</accession>
<sequence length="1178" mass="129246">MQALITALVLLVIVVVALALLPSLRAQLRFWVQTARAQVLRHARLVRSATIISSSGEEIVVPDAVRAESPWTGRVRGWASGARLPSILTGVLVVTLIVLGLPRLLPSARVDELIVLVAPFSEPGGVPGATGRAVAQELVDVLTATAGSGVAIRLIDAPPADQAAALALLRENRADMIIVGEIAPGGMLDSATLTPVLIYAPGGIQAFASLEGYAGRFALPTVYPLATQPINGRVVLPRLVRALADYNSGQYNAAVTAFDALEREQPALRPGLLRALRAMTWWARGNYEQSMSEFRRAIAAMPDAPPTELARLYVSLGAVQHDMSDPAARDSFNQAIALLQGQDLGELRYNLALEELRSGDPAAAAVSLEQARQLLPPSTSLLVALAEAYRLSGRFDAASETLAAATRQIGADDRVVPFDLRPLMNARLRAHVQSERALLHMARMVNARGPLLWELDLIATPSEPDRAQRETDLNQILNDMSLALREATTLDQEWSKRAAVADSEQRRIDGSIATHQARRADLASRRYRFWLAVIEVELARLRDTRAPTGVAAIWVGLTRTWSPAADALRQIETLEKVQPGNVDLAILRGRALMVNDQENDARVAFETAARLAPDRPEPLVYQAMLALPRNREQARQLLEAAVERNPSYFPARVRLAELAEEEQRWEESIAQRRWLAEYHAGADEALALARALRLSGPNGYAEAEQILMPLVERNRAAAIIEMSRLYRDAGRLDAARNVLERGQQNTARSARAYADIAHELGLVLIDLGEIDRAERQFEAAIGSNPRHVRSHLMLAQLERRKGNDRAAARRYAAALDAGASDPAVLDQIGMTLIELREYAPAVTAYERAIAQQPGNAIFRYRAALAYLGIGRLDAADESARRALERQPIYPEALVLLGDIALQRGDSQAANQQYRAALQQNPALAAAHIGLGRVAAVGGNWSIAAGHFLNAVQADPQSPDAFLWLGEARVRVGDVDDAISAYQQALQLRSAFPEALFGLAQAQFGAGRIDEALRNVNRALEQRSRYAEAFLLLGKIYEQQGYSTRALDAYKQAVDANPRLAEPHFRRALLLIRADRLSEARDDLEIAARLEPNFAEAHYWLGRVYFAQRNFQAAVNRFREAVNRRNGNYPEARYYQGRAEEQLGDLNAAIRSFDTVANQNDDALWANEARAALARLSDR</sequence>
<evidence type="ECO:0000313" key="3">
    <source>
        <dbReference type="Proteomes" id="UP000000263"/>
    </source>
</evidence>
<reference evidence="2 3" key="1">
    <citation type="submission" date="2007-08" db="EMBL/GenBank/DDBJ databases">
        <title>Complete sequence of Roseiflexus castenholzii DSM 13941.</title>
        <authorList>
            <consortium name="US DOE Joint Genome Institute"/>
            <person name="Copeland A."/>
            <person name="Lucas S."/>
            <person name="Lapidus A."/>
            <person name="Barry K."/>
            <person name="Glavina del Rio T."/>
            <person name="Dalin E."/>
            <person name="Tice H."/>
            <person name="Pitluck S."/>
            <person name="Thompson L.S."/>
            <person name="Brettin T."/>
            <person name="Bruce D."/>
            <person name="Detter J.C."/>
            <person name="Han C."/>
            <person name="Tapia R."/>
            <person name="Schmutz J."/>
            <person name="Larimer F."/>
            <person name="Land M."/>
            <person name="Hauser L."/>
            <person name="Kyrpides N."/>
            <person name="Mikhailova N."/>
            <person name="Bryant D.A."/>
            <person name="Hanada S."/>
            <person name="Tsukatani Y."/>
            <person name="Richardson P."/>
        </authorList>
    </citation>
    <scope>NUCLEOTIDE SEQUENCE [LARGE SCALE GENOMIC DNA]</scope>
    <source>
        <strain evidence="3">DSM 13941 / HLO8</strain>
    </source>
</reference>
<dbReference type="Pfam" id="PF13432">
    <property type="entry name" value="TPR_16"/>
    <property type="match status" value="5"/>
</dbReference>
<evidence type="ECO:0000256" key="1">
    <source>
        <dbReference type="PROSITE-ProRule" id="PRU00339"/>
    </source>
</evidence>
<dbReference type="GO" id="GO:0006396">
    <property type="term" value="P:RNA processing"/>
    <property type="evidence" value="ECO:0007669"/>
    <property type="project" value="InterPro"/>
</dbReference>
<dbReference type="PROSITE" id="PS50293">
    <property type="entry name" value="TPR_REGION"/>
    <property type="match status" value="1"/>
</dbReference>
<dbReference type="SMART" id="SM00028">
    <property type="entry name" value="TPR"/>
    <property type="match status" value="17"/>
</dbReference>
<dbReference type="HOGENOM" id="CLU_279642_0_0_0"/>
<dbReference type="PROSITE" id="PS50005">
    <property type="entry name" value="TPR"/>
    <property type="match status" value="6"/>
</dbReference>
<feature type="repeat" description="TPR" evidence="1">
    <location>
        <begin position="890"/>
        <end position="923"/>
    </location>
</feature>
<dbReference type="AlphaFoldDB" id="A7NNX9"/>
<dbReference type="KEGG" id="rca:Rcas_3220"/>
<feature type="repeat" description="TPR" evidence="1">
    <location>
        <begin position="1026"/>
        <end position="1059"/>
    </location>
</feature>
<dbReference type="InterPro" id="IPR019734">
    <property type="entry name" value="TPR_rpt"/>
</dbReference>
<dbReference type="Gene3D" id="1.25.40.10">
    <property type="entry name" value="Tetratricopeptide repeat domain"/>
    <property type="match status" value="5"/>
</dbReference>
<dbReference type="EMBL" id="CP000804">
    <property type="protein sequence ID" value="ABU59274.1"/>
    <property type="molecule type" value="Genomic_DNA"/>
</dbReference>
<feature type="repeat" description="TPR" evidence="1">
    <location>
        <begin position="958"/>
        <end position="991"/>
    </location>
</feature>
<feature type="repeat" description="TPR" evidence="1">
    <location>
        <begin position="1094"/>
        <end position="1127"/>
    </location>
</feature>
<dbReference type="InterPro" id="IPR011990">
    <property type="entry name" value="TPR-like_helical_dom_sf"/>
</dbReference>
<organism evidence="2 3">
    <name type="scientific">Roseiflexus castenholzii (strain DSM 13941 / HLO8)</name>
    <dbReference type="NCBI Taxonomy" id="383372"/>
    <lineage>
        <taxon>Bacteria</taxon>
        <taxon>Bacillati</taxon>
        <taxon>Chloroflexota</taxon>
        <taxon>Chloroflexia</taxon>
        <taxon>Chloroflexales</taxon>
        <taxon>Roseiflexineae</taxon>
        <taxon>Roseiflexaceae</taxon>
        <taxon>Roseiflexus</taxon>
    </lineage>
</organism>
<name>A7NNX9_ROSCS</name>